<dbReference type="AlphaFoldDB" id="A0A913ZJC9"/>
<dbReference type="InterPro" id="IPR036364">
    <property type="entry name" value="SEA_dom_sf"/>
</dbReference>
<reference evidence="4" key="1">
    <citation type="submission" date="2022-11" db="UniProtKB">
        <authorList>
            <consortium name="EnsemblMetazoa"/>
        </authorList>
    </citation>
    <scope>IDENTIFICATION</scope>
</reference>
<keyword evidence="2" id="KW-0472">Membrane</keyword>
<dbReference type="EnsemblMetazoa" id="XM_038195965.1">
    <property type="protein sequence ID" value="XP_038051893.1"/>
    <property type="gene ID" value="LOC119724757"/>
</dbReference>
<evidence type="ECO:0000256" key="2">
    <source>
        <dbReference type="SAM" id="Phobius"/>
    </source>
</evidence>
<dbReference type="OMA" id="EFNITNM"/>
<dbReference type="GeneID" id="119724757"/>
<dbReference type="Pfam" id="PF01390">
    <property type="entry name" value="SEA"/>
    <property type="match status" value="1"/>
</dbReference>
<evidence type="ECO:0000256" key="1">
    <source>
        <dbReference type="SAM" id="MobiDB-lite"/>
    </source>
</evidence>
<dbReference type="RefSeq" id="XP_038051893.1">
    <property type="nucleotide sequence ID" value="XM_038195965.1"/>
</dbReference>
<feature type="compositionally biased region" description="Low complexity" evidence="1">
    <location>
        <begin position="146"/>
        <end position="177"/>
    </location>
</feature>
<proteinExistence type="predicted"/>
<dbReference type="SUPFAM" id="SSF82671">
    <property type="entry name" value="SEA domain"/>
    <property type="match status" value="1"/>
</dbReference>
<evidence type="ECO:0000313" key="5">
    <source>
        <dbReference type="Proteomes" id="UP000887568"/>
    </source>
</evidence>
<protein>
    <recommendedName>
        <fullName evidence="3">SEA domain-containing protein</fullName>
    </recommendedName>
</protein>
<accession>A0A913ZJC9</accession>
<keyword evidence="5" id="KW-1185">Reference proteome</keyword>
<evidence type="ECO:0000259" key="3">
    <source>
        <dbReference type="PROSITE" id="PS50024"/>
    </source>
</evidence>
<keyword evidence="2" id="KW-0812">Transmembrane</keyword>
<organism evidence="4 5">
    <name type="scientific">Patiria miniata</name>
    <name type="common">Bat star</name>
    <name type="synonym">Asterina miniata</name>
    <dbReference type="NCBI Taxonomy" id="46514"/>
    <lineage>
        <taxon>Eukaryota</taxon>
        <taxon>Metazoa</taxon>
        <taxon>Echinodermata</taxon>
        <taxon>Eleutherozoa</taxon>
        <taxon>Asterozoa</taxon>
        <taxon>Asteroidea</taxon>
        <taxon>Valvatacea</taxon>
        <taxon>Valvatida</taxon>
        <taxon>Asterinidae</taxon>
        <taxon>Patiria</taxon>
    </lineage>
</organism>
<feature type="region of interest" description="Disordered" evidence="1">
    <location>
        <begin position="1"/>
        <end position="184"/>
    </location>
</feature>
<feature type="transmembrane region" description="Helical" evidence="2">
    <location>
        <begin position="207"/>
        <end position="228"/>
    </location>
</feature>
<dbReference type="InterPro" id="IPR000082">
    <property type="entry name" value="SEA_dom"/>
</dbReference>
<name>A0A913ZJC9_PATMI</name>
<feature type="compositionally biased region" description="Low complexity" evidence="1">
    <location>
        <begin position="19"/>
        <end position="37"/>
    </location>
</feature>
<dbReference type="PROSITE" id="PS50024">
    <property type="entry name" value="SEA"/>
    <property type="match status" value="1"/>
</dbReference>
<evidence type="ECO:0000313" key="4">
    <source>
        <dbReference type="EnsemblMetazoa" id="XP_038051893.1"/>
    </source>
</evidence>
<keyword evidence="2" id="KW-1133">Transmembrane helix</keyword>
<dbReference type="Proteomes" id="UP000887568">
    <property type="component" value="Unplaced"/>
</dbReference>
<dbReference type="OrthoDB" id="10484213at2759"/>
<feature type="compositionally biased region" description="Basic and acidic residues" evidence="1">
    <location>
        <begin position="108"/>
        <end position="121"/>
    </location>
</feature>
<feature type="domain" description="SEA" evidence="3">
    <location>
        <begin position="238"/>
        <end position="352"/>
    </location>
</feature>
<sequence>MDDENEINECIALEEIPRSDSPASAPSPSADCPSAVTDEADLDTDLLTGEVPDEGESPNIGQESPSIKLPQGLDSSEEEEDSRGERVAKPHANPRIIAVSPQPGDASPDIKSDHDSGVKIDNEDDEDVNRTPDKPARTPSLVSCEAQPSSRSASPASSDRAASAKAPPRKAASQPPRFKNDVEPMEYQRPAPPAGYNRAVHSVQCKAMLIIMATSILAVILIVGFIILNSGNDVQPKTTTSLEGIFNITNRPYLATYADNSSSEYRRLSEEFIYTMNATVQSSEEFYNLYETTTVDGIQRYNGSISGFSRPLLDFTIYLVIPESDVTTQPPEVTGSSLVSDPTSLGNQPTLIDDMIDYLLNVTESGYFGNFTGEMKFKGL</sequence>